<dbReference type="InterPro" id="IPR050834">
    <property type="entry name" value="Glycosyltransf_2"/>
</dbReference>
<evidence type="ECO:0000313" key="3">
    <source>
        <dbReference type="Proteomes" id="UP000253987"/>
    </source>
</evidence>
<accession>A0A2V3ZI89</accession>
<name>A0A2V3ZI89_9GAMM</name>
<dbReference type="Pfam" id="PF00535">
    <property type="entry name" value="Glycos_transf_2"/>
    <property type="match status" value="1"/>
</dbReference>
<protein>
    <submittedName>
        <fullName evidence="2">Glycosyl transferase</fullName>
    </submittedName>
</protein>
<evidence type="ECO:0000259" key="1">
    <source>
        <dbReference type="Pfam" id="PF00535"/>
    </source>
</evidence>
<dbReference type="EMBL" id="QFWX01000004">
    <property type="protein sequence ID" value="PXX90722.1"/>
    <property type="molecule type" value="Genomic_DNA"/>
</dbReference>
<dbReference type="Proteomes" id="UP000253987">
    <property type="component" value="Unassembled WGS sequence"/>
</dbReference>
<dbReference type="OrthoDB" id="396512at2"/>
<reference evidence="2 3" key="2">
    <citation type="submission" date="2018-06" db="EMBL/GenBank/DDBJ databases">
        <title>Marinobactersediminissp. nov, a moderately halophilic bacterium isolated from marine solar saltern.</title>
        <authorList>
            <person name="Zhang Y."/>
        </authorList>
    </citation>
    <scope>NUCLEOTIDE SEQUENCE [LARGE SCALE GENOMIC DNA]</scope>
    <source>
        <strain evidence="2 3">F01</strain>
    </source>
</reference>
<dbReference type="AlphaFoldDB" id="A0A2V3ZI89"/>
<dbReference type="InterPro" id="IPR029044">
    <property type="entry name" value="Nucleotide-diphossugar_trans"/>
</dbReference>
<dbReference type="InterPro" id="IPR001173">
    <property type="entry name" value="Glyco_trans_2-like"/>
</dbReference>
<sequence length="297" mass="33384">MEGYAMKPKVSIITPAYNRKDLIPITVASVLDQSLADIEYLVVDDGSEDGTREWLASHSDPRLRLLAHPGNANKGQAASVNLGLSEARGDYIVIIDSDDLLAPGALEHHAEIMDADASVGIVYGQGHAIDINGRELYPLFDEDHVEYSEPDRLLLDCYVVSPGLCMFRRSVVEQAGALEETFRAAQDHDFLLRVVEQTRMVYSGHTCFYYRKHDATISANGEMTRWQNGFEILHRAAARFPYKRATIRRRRAVLNYRLGRIYLKQHQHLKALRYLLIAGVSDPARAIGVLMGREPVH</sequence>
<dbReference type="SUPFAM" id="SSF53448">
    <property type="entry name" value="Nucleotide-diphospho-sugar transferases"/>
    <property type="match status" value="1"/>
</dbReference>
<comment type="caution">
    <text evidence="2">The sequence shown here is derived from an EMBL/GenBank/DDBJ whole genome shotgun (WGS) entry which is preliminary data.</text>
</comment>
<keyword evidence="2" id="KW-0808">Transferase</keyword>
<gene>
    <name evidence="2" type="ORF">DIT71_09245</name>
</gene>
<dbReference type="GO" id="GO:0016740">
    <property type="term" value="F:transferase activity"/>
    <property type="evidence" value="ECO:0007669"/>
    <property type="project" value="UniProtKB-KW"/>
</dbReference>
<dbReference type="PANTHER" id="PTHR43685:SF2">
    <property type="entry name" value="GLYCOSYLTRANSFERASE 2-LIKE DOMAIN-CONTAINING PROTEIN"/>
    <property type="match status" value="1"/>
</dbReference>
<dbReference type="PANTHER" id="PTHR43685">
    <property type="entry name" value="GLYCOSYLTRANSFERASE"/>
    <property type="match status" value="1"/>
</dbReference>
<proteinExistence type="predicted"/>
<organism evidence="2 3">
    <name type="scientific">Marinobacter vulgaris</name>
    <dbReference type="NCBI Taxonomy" id="1928331"/>
    <lineage>
        <taxon>Bacteria</taxon>
        <taxon>Pseudomonadati</taxon>
        <taxon>Pseudomonadota</taxon>
        <taxon>Gammaproteobacteria</taxon>
        <taxon>Pseudomonadales</taxon>
        <taxon>Marinobacteraceae</taxon>
        <taxon>Marinobacter</taxon>
    </lineage>
</organism>
<keyword evidence="3" id="KW-1185">Reference proteome</keyword>
<evidence type="ECO:0000313" key="2">
    <source>
        <dbReference type="EMBL" id="PXX90722.1"/>
    </source>
</evidence>
<dbReference type="Gene3D" id="3.90.550.10">
    <property type="entry name" value="Spore Coat Polysaccharide Biosynthesis Protein SpsA, Chain A"/>
    <property type="match status" value="1"/>
</dbReference>
<reference evidence="3" key="1">
    <citation type="submission" date="2018-05" db="EMBL/GenBank/DDBJ databases">
        <authorList>
            <person name="Lu D."/>
        </authorList>
    </citation>
    <scope>NUCLEOTIDE SEQUENCE [LARGE SCALE GENOMIC DNA]</scope>
    <source>
        <strain evidence="3">F01</strain>
    </source>
</reference>
<feature type="domain" description="Glycosyltransferase 2-like" evidence="1">
    <location>
        <begin position="11"/>
        <end position="174"/>
    </location>
</feature>